<dbReference type="Pfam" id="PF00905">
    <property type="entry name" value="Transpeptidase"/>
    <property type="match status" value="1"/>
</dbReference>
<evidence type="ECO:0000256" key="4">
    <source>
        <dbReference type="SAM" id="Phobius"/>
    </source>
</evidence>
<dbReference type="Proteomes" id="UP000824229">
    <property type="component" value="Unassembled WGS sequence"/>
</dbReference>
<proteinExistence type="inferred from homology"/>
<evidence type="ECO:0000256" key="3">
    <source>
        <dbReference type="ARBA" id="ARBA00023136"/>
    </source>
</evidence>
<evidence type="ECO:0000256" key="1">
    <source>
        <dbReference type="ARBA" id="ARBA00004370"/>
    </source>
</evidence>
<dbReference type="Pfam" id="PF03717">
    <property type="entry name" value="PBP_dimer"/>
    <property type="match status" value="1"/>
</dbReference>
<accession>A0A9E2KAA0</accession>
<evidence type="ECO:0000313" key="6">
    <source>
        <dbReference type="EMBL" id="MBU3803318.1"/>
    </source>
</evidence>
<comment type="caution">
    <text evidence="6">The sequence shown here is derived from an EMBL/GenBank/DDBJ whole genome shotgun (WGS) entry which is preliminary data.</text>
</comment>
<comment type="subcellular location">
    <subcellularLocation>
        <location evidence="1">Membrane</location>
    </subcellularLocation>
</comment>
<evidence type="ECO:0000256" key="2">
    <source>
        <dbReference type="ARBA" id="ARBA00007171"/>
    </source>
</evidence>
<feature type="transmembrane region" description="Helical" evidence="4">
    <location>
        <begin position="21"/>
        <end position="39"/>
    </location>
</feature>
<dbReference type="InterPro" id="IPR012338">
    <property type="entry name" value="Beta-lactam/transpept-like"/>
</dbReference>
<comment type="similarity">
    <text evidence="2">Belongs to the transpeptidase family.</text>
</comment>
<dbReference type="SUPFAM" id="SSF54184">
    <property type="entry name" value="Penicillin-binding protein 2x (pbp-2x), c-terminal domain"/>
    <property type="match status" value="2"/>
</dbReference>
<dbReference type="AlphaFoldDB" id="A0A9E2KAA0"/>
<evidence type="ECO:0000259" key="5">
    <source>
        <dbReference type="PROSITE" id="PS51178"/>
    </source>
</evidence>
<dbReference type="EMBL" id="JAHLFQ010000019">
    <property type="protein sequence ID" value="MBU3803318.1"/>
    <property type="molecule type" value="Genomic_DNA"/>
</dbReference>
<dbReference type="InterPro" id="IPR005543">
    <property type="entry name" value="PASTA_dom"/>
</dbReference>
<dbReference type="GO" id="GO:0008658">
    <property type="term" value="F:penicillin binding"/>
    <property type="evidence" value="ECO:0007669"/>
    <property type="project" value="InterPro"/>
</dbReference>
<dbReference type="Pfam" id="PF03793">
    <property type="entry name" value="PASTA"/>
    <property type="match status" value="2"/>
</dbReference>
<dbReference type="PROSITE" id="PS51178">
    <property type="entry name" value="PASTA"/>
    <property type="match status" value="2"/>
</dbReference>
<feature type="domain" description="PASTA" evidence="5">
    <location>
        <begin position="603"/>
        <end position="663"/>
    </location>
</feature>
<keyword evidence="4" id="KW-1133">Transmembrane helix</keyword>
<dbReference type="InterPro" id="IPR005311">
    <property type="entry name" value="PBP_dimer"/>
</dbReference>
<reference evidence="6" key="2">
    <citation type="submission" date="2021-04" db="EMBL/GenBank/DDBJ databases">
        <authorList>
            <person name="Gilroy R."/>
        </authorList>
    </citation>
    <scope>NUCLEOTIDE SEQUENCE</scope>
    <source>
        <strain evidence="6">B5-657</strain>
    </source>
</reference>
<sequence>MEKRKRRKPKNTLPLKTRLNGRIFFVGMSMCVMMGLLGWKVIDITIFKGEEYAKGTLANMIQSERSIEAPRGTIQDRNGRPLATSLRAYNVILSPYEMLNNMESDKLTEAYEVLATELSGQTVEAIKKKVEANPASKWLPLAQKIELEDEKVEKLQKLGGVTVEKTYIRSYPGGELAAQLLGFYNKNDEGQYGIEQQYNDYLVGQAGRVYQQFQQGDIITKELQEPKAGATITLTIDKVVQQYVSETMEKYIKEYNPTSASAIIMEPNTGKILSMYSYPSFDPNTYNDLSVQLGTNTWVNMKQEEKTEALLAAWKNYAIQYNYEPGSTFKPLLVAMALEEGAISESDTYNCVGYKQVADRTIHCWKTSGHGVQTLGEALANSCNVAMMEIAEKIDYDTFKEYINRYGFGEKTGIELAGEETGILHTSFGPVERATSSIGQTFTVTPIQLITAFSTVINGGYLMEPYVVSEITSSNGESLLTHNSVTRRQVISSSVADAVRVDLKKVVDEGGTGTTASIPGYSIGGKTGTGQKFIEGTTTRDPNNYVVSFMGFAPVENPQVVALIVFDNLPEHTGVPTKAFKEMMENIFPYLGIETTTTSGKEDEKTAIVPEVAGKTLYDAISLLQAKGFSYEVLGNGIQVNEQYPKSSDVWGKGDSVKLYTTTSDPGSLSEVPDLTGKTIKEATALVEGTFTIEGSGSGIITSQIPDAGLKIEKNNKIIVQTSE</sequence>
<dbReference type="SUPFAM" id="SSF56519">
    <property type="entry name" value="Penicillin binding protein dimerisation domain"/>
    <property type="match status" value="1"/>
</dbReference>
<dbReference type="SUPFAM" id="SSF56601">
    <property type="entry name" value="beta-lactamase/transpeptidase-like"/>
    <property type="match status" value="1"/>
</dbReference>
<dbReference type="GO" id="GO:0005886">
    <property type="term" value="C:plasma membrane"/>
    <property type="evidence" value="ECO:0007669"/>
    <property type="project" value="TreeGrafter"/>
</dbReference>
<feature type="domain" description="PASTA" evidence="5">
    <location>
        <begin position="665"/>
        <end position="724"/>
    </location>
</feature>
<keyword evidence="4" id="KW-0812">Transmembrane</keyword>
<gene>
    <name evidence="6" type="ORF">H9872_00975</name>
</gene>
<evidence type="ECO:0000313" key="7">
    <source>
        <dbReference type="Proteomes" id="UP000824229"/>
    </source>
</evidence>
<dbReference type="PANTHER" id="PTHR30627:SF1">
    <property type="entry name" value="PEPTIDOGLYCAN D,D-TRANSPEPTIDASE FTSI"/>
    <property type="match status" value="1"/>
</dbReference>
<dbReference type="Gene3D" id="3.90.1310.10">
    <property type="entry name" value="Penicillin-binding protein 2a (Domain 2)"/>
    <property type="match status" value="1"/>
</dbReference>
<dbReference type="GO" id="GO:0071555">
    <property type="term" value="P:cell wall organization"/>
    <property type="evidence" value="ECO:0007669"/>
    <property type="project" value="TreeGrafter"/>
</dbReference>
<name>A0A9E2KAA0_9FIRM</name>
<dbReference type="SMART" id="SM00740">
    <property type="entry name" value="PASTA"/>
    <property type="match status" value="2"/>
</dbReference>
<keyword evidence="3 4" id="KW-0472">Membrane</keyword>
<dbReference type="PANTHER" id="PTHR30627">
    <property type="entry name" value="PEPTIDOGLYCAN D,D-TRANSPEPTIDASE"/>
    <property type="match status" value="1"/>
</dbReference>
<dbReference type="InterPro" id="IPR001460">
    <property type="entry name" value="PCN-bd_Tpept"/>
</dbReference>
<dbReference type="InterPro" id="IPR036138">
    <property type="entry name" value="PBP_dimer_sf"/>
</dbReference>
<organism evidence="6 7">
    <name type="scientific">Candidatus Cellulosilyticum pullistercoris</name>
    <dbReference type="NCBI Taxonomy" id="2838521"/>
    <lineage>
        <taxon>Bacteria</taxon>
        <taxon>Bacillati</taxon>
        <taxon>Bacillota</taxon>
        <taxon>Clostridia</taxon>
        <taxon>Lachnospirales</taxon>
        <taxon>Cellulosilyticaceae</taxon>
        <taxon>Cellulosilyticum</taxon>
    </lineage>
</organism>
<protein>
    <submittedName>
        <fullName evidence="6">PASTA domain-containing protein</fullName>
    </submittedName>
</protein>
<reference evidence="6" key="1">
    <citation type="journal article" date="2021" name="PeerJ">
        <title>Extensive microbial diversity within the chicken gut microbiome revealed by metagenomics and culture.</title>
        <authorList>
            <person name="Gilroy R."/>
            <person name="Ravi A."/>
            <person name="Getino M."/>
            <person name="Pursley I."/>
            <person name="Horton D.L."/>
            <person name="Alikhan N.F."/>
            <person name="Baker D."/>
            <person name="Gharbi K."/>
            <person name="Hall N."/>
            <person name="Watson M."/>
            <person name="Adriaenssens E.M."/>
            <person name="Foster-Nyarko E."/>
            <person name="Jarju S."/>
            <person name="Secka A."/>
            <person name="Antonio M."/>
            <person name="Oren A."/>
            <person name="Chaudhuri R.R."/>
            <person name="La Ragione R."/>
            <person name="Hildebrand F."/>
            <person name="Pallen M.J."/>
        </authorList>
    </citation>
    <scope>NUCLEOTIDE SEQUENCE</scope>
    <source>
        <strain evidence="6">B5-657</strain>
    </source>
</reference>
<dbReference type="InterPro" id="IPR050515">
    <property type="entry name" value="Beta-lactam/transpept"/>
</dbReference>
<dbReference type="Gene3D" id="3.40.710.10">
    <property type="entry name" value="DD-peptidase/beta-lactamase superfamily"/>
    <property type="match status" value="1"/>
</dbReference>